<protein>
    <submittedName>
        <fullName evidence="2">Uncharacterized protein</fullName>
    </submittedName>
</protein>
<dbReference type="RefSeq" id="WP_255529559.1">
    <property type="nucleotide sequence ID" value="NZ_BDCX01000014.1"/>
</dbReference>
<sequence length="43" mass="4752">MEAAQIMMLGFGLLVLAGLLVPLIGLVLHELGLRDQEWPISHR</sequence>
<gene>
    <name evidence="2" type="ORF">PS9374_05319</name>
</gene>
<proteinExistence type="predicted"/>
<dbReference type="Proteomes" id="UP000077701">
    <property type="component" value="Unassembled WGS sequence"/>
</dbReference>
<dbReference type="STRING" id="161355.PS9374_05319"/>
<name>A0A171DLA9_9ACTN</name>
<dbReference type="AlphaFoldDB" id="A0A171DLA9"/>
<keyword evidence="3" id="KW-1185">Reference proteome</keyword>
<keyword evidence="1" id="KW-1133">Transmembrane helix</keyword>
<organism evidence="2 3">
    <name type="scientific">Planomonospora sphaerica</name>
    <dbReference type="NCBI Taxonomy" id="161355"/>
    <lineage>
        <taxon>Bacteria</taxon>
        <taxon>Bacillati</taxon>
        <taxon>Actinomycetota</taxon>
        <taxon>Actinomycetes</taxon>
        <taxon>Streptosporangiales</taxon>
        <taxon>Streptosporangiaceae</taxon>
        <taxon>Planomonospora</taxon>
    </lineage>
</organism>
<feature type="transmembrane region" description="Helical" evidence="1">
    <location>
        <begin position="6"/>
        <end position="28"/>
    </location>
</feature>
<reference evidence="2 3" key="1">
    <citation type="journal article" date="2016" name="Genome Announc.">
        <title>Draft Genome Sequence of Planomonospora sphaerica JCM9374, a Rare Actinomycete.</title>
        <authorList>
            <person name="Dohra H."/>
            <person name="Suzuki T."/>
            <person name="Inoue Y."/>
            <person name="Kodani S."/>
        </authorList>
    </citation>
    <scope>NUCLEOTIDE SEQUENCE [LARGE SCALE GENOMIC DNA]</scope>
    <source>
        <strain evidence="2 3">JCM 9374</strain>
    </source>
</reference>
<evidence type="ECO:0000313" key="2">
    <source>
        <dbReference type="EMBL" id="GAT69642.1"/>
    </source>
</evidence>
<reference evidence="3" key="2">
    <citation type="submission" date="2016-04" db="EMBL/GenBank/DDBJ databases">
        <title>Planomonospora sphaerica JCM9374 whole genome shotgun sequence.</title>
        <authorList>
            <person name="Suzuki T."/>
            <person name="Dohra H."/>
            <person name="Kodani S."/>
        </authorList>
    </citation>
    <scope>NUCLEOTIDE SEQUENCE [LARGE SCALE GENOMIC DNA]</scope>
    <source>
        <strain evidence="3">JCM 9374</strain>
    </source>
</reference>
<dbReference type="EMBL" id="BDCX01000014">
    <property type="protein sequence ID" value="GAT69642.1"/>
    <property type="molecule type" value="Genomic_DNA"/>
</dbReference>
<keyword evidence="1" id="KW-0472">Membrane</keyword>
<evidence type="ECO:0000256" key="1">
    <source>
        <dbReference type="SAM" id="Phobius"/>
    </source>
</evidence>
<evidence type="ECO:0000313" key="3">
    <source>
        <dbReference type="Proteomes" id="UP000077701"/>
    </source>
</evidence>
<accession>A0A171DLA9</accession>
<keyword evidence="1" id="KW-0812">Transmembrane</keyword>
<comment type="caution">
    <text evidence="2">The sequence shown here is derived from an EMBL/GenBank/DDBJ whole genome shotgun (WGS) entry which is preliminary data.</text>
</comment>